<dbReference type="Proteomes" id="UP000694871">
    <property type="component" value="Unplaced"/>
</dbReference>
<dbReference type="InterPro" id="IPR051515">
    <property type="entry name" value="IRG"/>
</dbReference>
<dbReference type="RefSeq" id="XP_015271836.1">
    <property type="nucleotide sequence ID" value="XM_015416350.1"/>
</dbReference>
<dbReference type="InterPro" id="IPR030385">
    <property type="entry name" value="G_IRG_dom"/>
</dbReference>
<proteinExistence type="inferred from homology"/>
<dbReference type="InterPro" id="IPR027417">
    <property type="entry name" value="P-loop_NTPase"/>
</dbReference>
<accession>A0ABM1KDP9</accession>
<comment type="similarity">
    <text evidence="1">Belongs to the TRAFAC class dynamin-like GTPase superfamily. IRG family.</text>
</comment>
<feature type="domain" description="IRG-type G" evidence="5">
    <location>
        <begin position="61"/>
        <end position="245"/>
    </location>
</feature>
<protein>
    <submittedName>
        <fullName evidence="7">Interferon-inducible GTPase 5-like</fullName>
    </submittedName>
</protein>
<keyword evidence="2" id="KW-0547">Nucleotide-binding</keyword>
<evidence type="ECO:0000256" key="4">
    <source>
        <dbReference type="ARBA" id="ARBA00023134"/>
    </source>
</evidence>
<dbReference type="PANTHER" id="PTHR32341:SF17">
    <property type="entry name" value="IRG-TYPE G DOMAIN-CONTAINING PROTEIN"/>
    <property type="match status" value="1"/>
</dbReference>
<sequence>MTQRKSRSREMESLLAQINNLDLNPVNHFNVIKQIIELFKDGGKDEIVSEAAEDLKAWENTKLTIAVTGDTGAGKSSFINAIRGLRPSDVGAAPIGVTETTQERSAYSHPNLPNVICWDLPGIGTPGFPPGTYLEDVEFSRYDFFVIVSSKRFRTCDVHLAQEIQAMDKKFYFIRSKVDEDLSNAKKADPEKYSEEQVLKIIRDDCKQNLEKHLKKHSNPQIFLTSCWDLDKYDFPRLLETLEKDLPSLKRLAFLLSLPNTSPEVIQKKKDALKKQLWKISVVSAFVNAVPFEALSISCDAVLMLETITGFYKQFGLDDGSLARLARLMKKPVEELKAVIQSPPEKDIDKNLLVKYCASGVGLLLKGLFPGEGHVVSGVLSFVATYWTLSKFLAEVADDAERVRKKVLEQA</sequence>
<name>A0ABM1KDP9_GEKJA</name>
<evidence type="ECO:0000256" key="3">
    <source>
        <dbReference type="ARBA" id="ARBA00022801"/>
    </source>
</evidence>
<dbReference type="PANTHER" id="PTHR32341">
    <property type="entry name" value="INTERFERON-INDUCIBLE GTPASE"/>
    <property type="match status" value="1"/>
</dbReference>
<evidence type="ECO:0000256" key="1">
    <source>
        <dbReference type="ARBA" id="ARBA00005429"/>
    </source>
</evidence>
<keyword evidence="4" id="KW-0342">GTP-binding</keyword>
<keyword evidence="6" id="KW-1185">Reference proteome</keyword>
<dbReference type="Gene3D" id="3.40.50.300">
    <property type="entry name" value="P-loop containing nucleotide triphosphate hydrolases"/>
    <property type="match status" value="1"/>
</dbReference>
<dbReference type="InterPro" id="IPR007743">
    <property type="entry name" value="Immunity-related_GTPase-like"/>
</dbReference>
<evidence type="ECO:0000256" key="2">
    <source>
        <dbReference type="ARBA" id="ARBA00022741"/>
    </source>
</evidence>
<dbReference type="Pfam" id="PF05049">
    <property type="entry name" value="IIGP"/>
    <property type="match status" value="1"/>
</dbReference>
<evidence type="ECO:0000313" key="6">
    <source>
        <dbReference type="Proteomes" id="UP000694871"/>
    </source>
</evidence>
<organism evidence="6 7">
    <name type="scientific">Gekko japonicus</name>
    <name type="common">Schlegel's Japanese gecko</name>
    <dbReference type="NCBI Taxonomy" id="146911"/>
    <lineage>
        <taxon>Eukaryota</taxon>
        <taxon>Metazoa</taxon>
        <taxon>Chordata</taxon>
        <taxon>Craniata</taxon>
        <taxon>Vertebrata</taxon>
        <taxon>Euteleostomi</taxon>
        <taxon>Lepidosauria</taxon>
        <taxon>Squamata</taxon>
        <taxon>Bifurcata</taxon>
        <taxon>Gekkota</taxon>
        <taxon>Gekkonidae</taxon>
        <taxon>Gekkoninae</taxon>
        <taxon>Gekko</taxon>
    </lineage>
</organism>
<dbReference type="PROSITE" id="PS51716">
    <property type="entry name" value="G_IRG"/>
    <property type="match status" value="1"/>
</dbReference>
<dbReference type="SUPFAM" id="SSF52540">
    <property type="entry name" value="P-loop containing nucleoside triphosphate hydrolases"/>
    <property type="match status" value="1"/>
</dbReference>
<reference evidence="7" key="1">
    <citation type="submission" date="2025-08" db="UniProtKB">
        <authorList>
            <consortium name="RefSeq"/>
        </authorList>
    </citation>
    <scope>IDENTIFICATION</scope>
</reference>
<keyword evidence="3" id="KW-0378">Hydrolase</keyword>
<gene>
    <name evidence="7" type="primary">LOC107114755</name>
</gene>
<dbReference type="GeneID" id="107114755"/>
<evidence type="ECO:0000313" key="7">
    <source>
        <dbReference type="RefSeq" id="XP_015271836.1"/>
    </source>
</evidence>
<evidence type="ECO:0000259" key="5">
    <source>
        <dbReference type="PROSITE" id="PS51716"/>
    </source>
</evidence>